<keyword evidence="6 9" id="KW-0786">Thiamine pyrophosphate</keyword>
<dbReference type="PIRSF" id="PIRSF000156">
    <property type="entry name" value="Pyruvate_dh_E1"/>
    <property type="match status" value="1"/>
</dbReference>
<comment type="catalytic activity">
    <reaction evidence="8 9">
        <text>N(6)-[(R)-lipoyl]-L-lysyl-[protein] + pyruvate + H(+) = N(6)-[(R)-S(8)-acetyldihydrolipoyl]-L-lysyl-[protein] + CO2</text>
        <dbReference type="Rhea" id="RHEA:19189"/>
        <dbReference type="Rhea" id="RHEA-COMP:10474"/>
        <dbReference type="Rhea" id="RHEA-COMP:10478"/>
        <dbReference type="ChEBI" id="CHEBI:15361"/>
        <dbReference type="ChEBI" id="CHEBI:15378"/>
        <dbReference type="ChEBI" id="CHEBI:16526"/>
        <dbReference type="ChEBI" id="CHEBI:83099"/>
        <dbReference type="ChEBI" id="CHEBI:83111"/>
        <dbReference type="EC" id="1.2.4.1"/>
    </reaction>
</comment>
<evidence type="ECO:0000259" key="11">
    <source>
        <dbReference type="Pfam" id="PF00456"/>
    </source>
</evidence>
<dbReference type="InterPro" id="IPR055152">
    <property type="entry name" value="Transketolase-like_C_2"/>
</dbReference>
<dbReference type="Gene3D" id="3.40.50.920">
    <property type="match status" value="1"/>
</dbReference>
<evidence type="ECO:0000259" key="13">
    <source>
        <dbReference type="Pfam" id="PF22613"/>
    </source>
</evidence>
<evidence type="ECO:0000256" key="1">
    <source>
        <dbReference type="ARBA" id="ARBA00001964"/>
    </source>
</evidence>
<feature type="domain" description="Transketolase-like C-terminal" evidence="13">
    <location>
        <begin position="725"/>
        <end position="863"/>
    </location>
</feature>
<reference evidence="14 15" key="1">
    <citation type="submission" date="2020-08" db="EMBL/GenBank/DDBJ databases">
        <title>A Genomic Blueprint of the Chicken Gut Microbiome.</title>
        <authorList>
            <person name="Gilroy R."/>
            <person name="Ravi A."/>
            <person name="Getino M."/>
            <person name="Pursley I."/>
            <person name="Horton D.L."/>
            <person name="Alikhan N.-F."/>
            <person name="Baker D."/>
            <person name="Gharbi K."/>
            <person name="Hall N."/>
            <person name="Watson M."/>
            <person name="Adriaenssens E.M."/>
            <person name="Foster-Nyarko E."/>
            <person name="Jarju S."/>
            <person name="Secka A."/>
            <person name="Antonio M."/>
            <person name="Oren A."/>
            <person name="Chaudhuri R."/>
            <person name="La Ragione R.M."/>
            <person name="Hildebrand F."/>
            <person name="Pallen M.J."/>
        </authorList>
    </citation>
    <scope>NUCLEOTIDE SEQUENCE [LARGE SCALE GENOMIC DNA]</scope>
    <source>
        <strain evidence="14 15">Sa2CVA6</strain>
    </source>
</reference>
<evidence type="ECO:0000256" key="5">
    <source>
        <dbReference type="ARBA" id="ARBA00023002"/>
    </source>
</evidence>
<dbReference type="InterPro" id="IPR041621">
    <property type="entry name" value="PDH_E1_M"/>
</dbReference>
<dbReference type="SUPFAM" id="SSF52518">
    <property type="entry name" value="Thiamin diphosphate-binding fold (THDP-binding)"/>
    <property type="match status" value="2"/>
</dbReference>
<dbReference type="NCBIfam" id="TIGR00759">
    <property type="entry name" value="aceE"/>
    <property type="match status" value="1"/>
</dbReference>
<dbReference type="Proteomes" id="UP000634919">
    <property type="component" value="Unassembled WGS sequence"/>
</dbReference>
<evidence type="ECO:0000256" key="2">
    <source>
        <dbReference type="ARBA" id="ARBA00003157"/>
    </source>
</evidence>
<proteinExistence type="predicted"/>
<dbReference type="Gene3D" id="3.40.50.970">
    <property type="match status" value="2"/>
</dbReference>
<dbReference type="SUPFAM" id="SSF52922">
    <property type="entry name" value="TK C-terminal domain-like"/>
    <property type="match status" value="1"/>
</dbReference>
<keyword evidence="15" id="KW-1185">Reference proteome</keyword>
<evidence type="ECO:0000313" key="14">
    <source>
        <dbReference type="EMBL" id="MBD7959271.1"/>
    </source>
</evidence>
<dbReference type="Pfam" id="PF17831">
    <property type="entry name" value="PDH_E1_M"/>
    <property type="match status" value="1"/>
</dbReference>
<keyword evidence="7 9" id="KW-0670">Pyruvate</keyword>
<dbReference type="InterPro" id="IPR005474">
    <property type="entry name" value="Transketolase_N"/>
</dbReference>
<evidence type="ECO:0000313" key="15">
    <source>
        <dbReference type="Proteomes" id="UP000634919"/>
    </source>
</evidence>
<evidence type="ECO:0000256" key="8">
    <source>
        <dbReference type="ARBA" id="ARBA00051231"/>
    </source>
</evidence>
<dbReference type="Pfam" id="PF22613">
    <property type="entry name" value="Transketolase_C_1"/>
    <property type="match status" value="1"/>
</dbReference>
<feature type="region of interest" description="Disordered" evidence="10">
    <location>
        <begin position="1"/>
        <end position="23"/>
    </location>
</feature>
<dbReference type="RefSeq" id="WP_191721671.1">
    <property type="nucleotide sequence ID" value="NZ_JACSQK010000001.1"/>
</dbReference>
<dbReference type="InterPro" id="IPR029061">
    <property type="entry name" value="THDP-binding"/>
</dbReference>
<dbReference type="InterPro" id="IPR009014">
    <property type="entry name" value="Transketo_C/PFOR_II"/>
</dbReference>
<dbReference type="Pfam" id="PF00456">
    <property type="entry name" value="Transketolase_N"/>
    <property type="match status" value="2"/>
</dbReference>
<evidence type="ECO:0000256" key="4">
    <source>
        <dbReference type="ARBA" id="ARBA00017172"/>
    </source>
</evidence>
<dbReference type="InterPro" id="IPR035807">
    <property type="entry name" value="PDC_E1_N"/>
</dbReference>
<feature type="domain" description="Transketolase N-terminal" evidence="11">
    <location>
        <begin position="373"/>
        <end position="437"/>
    </location>
</feature>
<comment type="cofactor">
    <cofactor evidence="1 9">
        <name>thiamine diphosphate</name>
        <dbReference type="ChEBI" id="CHEBI:58937"/>
    </cofactor>
</comment>
<dbReference type="EMBL" id="JACSQK010000001">
    <property type="protein sequence ID" value="MBD7959271.1"/>
    <property type="molecule type" value="Genomic_DNA"/>
</dbReference>
<dbReference type="EC" id="1.2.4.1" evidence="3 9"/>
<dbReference type="InterPro" id="IPR051157">
    <property type="entry name" value="PDH/Transketolase"/>
</dbReference>
<evidence type="ECO:0000256" key="7">
    <source>
        <dbReference type="ARBA" id="ARBA00023317"/>
    </source>
</evidence>
<evidence type="ECO:0000259" key="12">
    <source>
        <dbReference type="Pfam" id="PF17831"/>
    </source>
</evidence>
<feature type="domain" description="Pyruvate dehydrogenase E1 component middle" evidence="12">
    <location>
        <begin position="501"/>
        <end position="712"/>
    </location>
</feature>
<protein>
    <recommendedName>
        <fullName evidence="4 9">Pyruvate dehydrogenase E1 component</fullName>
        <ecNumber evidence="3 9">1.2.4.1</ecNumber>
    </recommendedName>
</protein>
<dbReference type="CDD" id="cd02017">
    <property type="entry name" value="TPP_E1_EcPDC_like"/>
    <property type="match status" value="1"/>
</dbReference>
<name>A0ABR8S723_9BURK</name>
<evidence type="ECO:0000256" key="3">
    <source>
        <dbReference type="ARBA" id="ARBA00012281"/>
    </source>
</evidence>
<feature type="domain" description="Transketolase N-terminal" evidence="11">
    <location>
        <begin position="116"/>
        <end position="304"/>
    </location>
</feature>
<comment type="function">
    <text evidence="2 9">Component of the pyruvate dehydrogenase (PDH) complex, that catalyzes the overall conversion of pyruvate to acetyl-CoA and CO(2).</text>
</comment>
<dbReference type="GO" id="GO:0004739">
    <property type="term" value="F:pyruvate dehydrogenase (acetyl-transferring) activity"/>
    <property type="evidence" value="ECO:0007669"/>
    <property type="project" value="UniProtKB-EC"/>
</dbReference>
<sequence length="905" mass="101474">MTAQTDPQAGANAKPSLDPQESREWMDALSAVIDREGAQYAHQLIEEVLEHARQNSVDLPFSATTGYVNTIEASQEARCPGNLELEGRLRAYMRWNAMAMVVKANRHHPPEGGDLGGHIGSFASLANMFAAGFNHFWHAENENHGGDCLYIQGHVSPGIYARAFLEGRITEEQLLNFRQEVDGKGLSSYPHPKLMPEFWQFPTVSMGLGPLMAIYQARFLKYLHARGIANTENRKVWVFCGDGEMDEVESLGAIGLAARENLDNLVFVINCNLQRLDGPVRGNGKIIQELEGEFRGSGWNVIKLIWGKGWDELLAKDKDGVLKKIMMECNDGDYQAMKANDGAFVRKNFFGRDPRALKMVEHMSDDEIWNLRRGGHDSQKVYAAFHAANTTKGQPTVLLVKTVKGFGMGKVGEGKNNVHQTKKLSDEDIKSFRDRFNIPIPDSQIADIPFFKPADDTPEMKYLHERRKALGGYLPHRRVKAEESFTAPALDTFKAILEPTPEGREISTTQAYVRFLTQLLRDKNIGPRVVPILVDEARTFGMEGLFRQIGIYNPHGQQYTPVDKDQVMYYREDKAGQILQEGINEAGGMASWIAAATSYSTSNRIMIPFYVYYSMFGFQRIGDLAWAAGDMQARGFLLGGTSGRTTLNGEGLQHEDGHSHILANTVPNCISYDPTFAHEVAVIMQDGLRRMVQNQENVFYYITLLNENYPMPGLTEGTEQQIIKGMYLCKPGQKVPQSGQRVQLLGSGTILRESFFAQELLEKDWGIAADVWSCPSFNELTRDGQDCERHNMLHPLETAKQAFVTQQLQATQGPVVASTDYMKAYAEQIRPYMPKGRTYKVLGTDGFGRSDFRRKLREHFEIDRHYIVVAALKSLADEGKLPITKVAEAIAKYGIQADKINPLYA</sequence>
<keyword evidence="5 9" id="KW-0560">Oxidoreductase</keyword>
<evidence type="ECO:0000256" key="10">
    <source>
        <dbReference type="SAM" id="MobiDB-lite"/>
    </source>
</evidence>
<gene>
    <name evidence="14" type="primary">aceE</name>
    <name evidence="14" type="ORF">H9646_02155</name>
</gene>
<evidence type="ECO:0000256" key="6">
    <source>
        <dbReference type="ARBA" id="ARBA00023052"/>
    </source>
</evidence>
<dbReference type="InterPro" id="IPR004660">
    <property type="entry name" value="PDH_E1"/>
</dbReference>
<comment type="caution">
    <text evidence="14">The sequence shown here is derived from an EMBL/GenBank/DDBJ whole genome shotgun (WGS) entry which is preliminary data.</text>
</comment>
<accession>A0ABR8S723</accession>
<organism evidence="14 15">
    <name type="scientific">Comamonas avium</name>
    <dbReference type="NCBI Taxonomy" id="2762231"/>
    <lineage>
        <taxon>Bacteria</taxon>
        <taxon>Pseudomonadati</taxon>
        <taxon>Pseudomonadota</taxon>
        <taxon>Betaproteobacteria</taxon>
        <taxon>Burkholderiales</taxon>
        <taxon>Comamonadaceae</taxon>
        <taxon>Comamonas</taxon>
    </lineage>
</organism>
<dbReference type="PANTHER" id="PTHR43825:SF3">
    <property type="entry name" value="PYRUVATE DEHYDROGENASE E1 COMPONENT"/>
    <property type="match status" value="1"/>
</dbReference>
<dbReference type="PANTHER" id="PTHR43825">
    <property type="entry name" value="PYRUVATE DEHYDROGENASE E1 COMPONENT"/>
    <property type="match status" value="1"/>
</dbReference>
<evidence type="ECO:0000256" key="9">
    <source>
        <dbReference type="PIRNR" id="PIRNR000156"/>
    </source>
</evidence>